<keyword evidence="4 9" id="KW-0863">Zinc-finger</keyword>
<dbReference type="SUPFAM" id="SSF57667">
    <property type="entry name" value="beta-beta-alpha zinc fingers"/>
    <property type="match status" value="1"/>
</dbReference>
<dbReference type="Proteomes" id="UP000053257">
    <property type="component" value="Unassembled WGS sequence"/>
</dbReference>
<name>A0A0C3PP21_PHLG1</name>
<dbReference type="EMBL" id="KN840477">
    <property type="protein sequence ID" value="KIP08628.1"/>
    <property type="molecule type" value="Genomic_DNA"/>
</dbReference>
<keyword evidence="8" id="KW-0539">Nucleus</keyword>
<evidence type="ECO:0000256" key="5">
    <source>
        <dbReference type="ARBA" id="ARBA00022833"/>
    </source>
</evidence>
<organism evidence="12 13">
    <name type="scientific">Phlebiopsis gigantea (strain 11061_1 CR5-6)</name>
    <name type="common">White-rot fungus</name>
    <name type="synonym">Peniophora gigantea</name>
    <dbReference type="NCBI Taxonomy" id="745531"/>
    <lineage>
        <taxon>Eukaryota</taxon>
        <taxon>Fungi</taxon>
        <taxon>Dikarya</taxon>
        <taxon>Basidiomycota</taxon>
        <taxon>Agaricomycotina</taxon>
        <taxon>Agaricomycetes</taxon>
        <taxon>Polyporales</taxon>
        <taxon>Phanerochaetaceae</taxon>
        <taxon>Phlebiopsis</taxon>
    </lineage>
</organism>
<dbReference type="HOGENOM" id="CLU_1699748_0_0_1"/>
<feature type="region of interest" description="Disordered" evidence="10">
    <location>
        <begin position="74"/>
        <end position="98"/>
    </location>
</feature>
<dbReference type="Pfam" id="PF00096">
    <property type="entry name" value="zf-C2H2"/>
    <property type="match status" value="2"/>
</dbReference>
<dbReference type="PROSITE" id="PS00028">
    <property type="entry name" value="ZINC_FINGER_C2H2_1"/>
    <property type="match status" value="2"/>
</dbReference>
<dbReference type="OrthoDB" id="654211at2759"/>
<keyword evidence="13" id="KW-1185">Reference proteome</keyword>
<dbReference type="STRING" id="745531.A0A0C3PP21"/>
<evidence type="ECO:0000256" key="1">
    <source>
        <dbReference type="ARBA" id="ARBA00004123"/>
    </source>
</evidence>
<keyword evidence="6" id="KW-0805">Transcription regulation</keyword>
<dbReference type="Gene3D" id="3.30.160.60">
    <property type="entry name" value="Classic Zinc Finger"/>
    <property type="match status" value="2"/>
</dbReference>
<feature type="region of interest" description="Disordered" evidence="10">
    <location>
        <begin position="117"/>
        <end position="140"/>
    </location>
</feature>
<evidence type="ECO:0000256" key="6">
    <source>
        <dbReference type="ARBA" id="ARBA00023015"/>
    </source>
</evidence>
<reference evidence="12 13" key="1">
    <citation type="journal article" date="2014" name="PLoS Genet.">
        <title>Analysis of the Phlebiopsis gigantea genome, transcriptome and secretome provides insight into its pioneer colonization strategies of wood.</title>
        <authorList>
            <person name="Hori C."/>
            <person name="Ishida T."/>
            <person name="Igarashi K."/>
            <person name="Samejima M."/>
            <person name="Suzuki H."/>
            <person name="Master E."/>
            <person name="Ferreira P."/>
            <person name="Ruiz-Duenas F.J."/>
            <person name="Held B."/>
            <person name="Canessa P."/>
            <person name="Larrondo L.F."/>
            <person name="Schmoll M."/>
            <person name="Druzhinina I.S."/>
            <person name="Kubicek C.P."/>
            <person name="Gaskell J.A."/>
            <person name="Kersten P."/>
            <person name="St John F."/>
            <person name="Glasner J."/>
            <person name="Sabat G."/>
            <person name="Splinter BonDurant S."/>
            <person name="Syed K."/>
            <person name="Yadav J."/>
            <person name="Mgbeahuruike A.C."/>
            <person name="Kovalchuk A."/>
            <person name="Asiegbu F.O."/>
            <person name="Lackner G."/>
            <person name="Hoffmeister D."/>
            <person name="Rencoret J."/>
            <person name="Gutierrez A."/>
            <person name="Sun H."/>
            <person name="Lindquist E."/>
            <person name="Barry K."/>
            <person name="Riley R."/>
            <person name="Grigoriev I.V."/>
            <person name="Henrissat B."/>
            <person name="Kues U."/>
            <person name="Berka R.M."/>
            <person name="Martinez A.T."/>
            <person name="Covert S.F."/>
            <person name="Blanchette R.A."/>
            <person name="Cullen D."/>
        </authorList>
    </citation>
    <scope>NUCLEOTIDE SEQUENCE [LARGE SCALE GENOMIC DNA]</scope>
    <source>
        <strain evidence="12 13">11061_1 CR5-6</strain>
    </source>
</reference>
<dbReference type="GO" id="GO:0000981">
    <property type="term" value="F:DNA-binding transcription factor activity, RNA polymerase II-specific"/>
    <property type="evidence" value="ECO:0007669"/>
    <property type="project" value="UniProtKB-ARBA"/>
</dbReference>
<evidence type="ECO:0000256" key="2">
    <source>
        <dbReference type="ARBA" id="ARBA00022723"/>
    </source>
</evidence>
<dbReference type="InterPro" id="IPR036236">
    <property type="entry name" value="Znf_C2H2_sf"/>
</dbReference>
<keyword evidence="3" id="KW-0677">Repeat</keyword>
<feature type="compositionally biased region" description="Pro residues" evidence="10">
    <location>
        <begin position="1"/>
        <end position="16"/>
    </location>
</feature>
<dbReference type="AlphaFoldDB" id="A0A0C3PP21"/>
<evidence type="ECO:0000256" key="7">
    <source>
        <dbReference type="ARBA" id="ARBA00023163"/>
    </source>
</evidence>
<sequence>MDAAVPPPAPPPPPPPHSEKVVARPYKCPYPLCGRAFSRLEHQTRHIRTHTGEKPFVCSFPGCEKRFSRSDELTRHSRIHSSGHPAHGHVVAASKSKARGDQMFDEDIEYPAHPAARQQEDTINIRVKKKARSRANSDDEVSIHSLLSYRSFVSPFAG</sequence>
<dbReference type="FunFam" id="3.30.160.60:FF:000018">
    <property type="entry name" value="Krueppel-like factor 15"/>
    <property type="match status" value="1"/>
</dbReference>
<accession>A0A0C3PP21</accession>
<protein>
    <recommendedName>
        <fullName evidence="11">C2H2-type domain-containing protein</fullName>
    </recommendedName>
</protein>
<dbReference type="GO" id="GO:0005737">
    <property type="term" value="C:cytoplasm"/>
    <property type="evidence" value="ECO:0007669"/>
    <property type="project" value="TreeGrafter"/>
</dbReference>
<evidence type="ECO:0000256" key="3">
    <source>
        <dbReference type="ARBA" id="ARBA00022737"/>
    </source>
</evidence>
<dbReference type="PANTHER" id="PTHR47428">
    <property type="entry name" value="REGULATORY PROTEIN MIG1-RELATED"/>
    <property type="match status" value="1"/>
</dbReference>
<evidence type="ECO:0000256" key="8">
    <source>
        <dbReference type="ARBA" id="ARBA00023242"/>
    </source>
</evidence>
<dbReference type="InterPro" id="IPR051007">
    <property type="entry name" value="creA/MIG_C2H2-ZnF"/>
</dbReference>
<dbReference type="GO" id="GO:0008270">
    <property type="term" value="F:zinc ion binding"/>
    <property type="evidence" value="ECO:0007669"/>
    <property type="project" value="UniProtKB-KW"/>
</dbReference>
<dbReference type="FunFam" id="3.30.160.60:FF:000125">
    <property type="entry name" value="Putative zinc finger protein 143"/>
    <property type="match status" value="1"/>
</dbReference>
<feature type="region of interest" description="Disordered" evidence="10">
    <location>
        <begin position="1"/>
        <end position="21"/>
    </location>
</feature>
<dbReference type="GO" id="GO:0000978">
    <property type="term" value="F:RNA polymerase II cis-regulatory region sequence-specific DNA binding"/>
    <property type="evidence" value="ECO:0007669"/>
    <property type="project" value="TreeGrafter"/>
</dbReference>
<evidence type="ECO:0000256" key="9">
    <source>
        <dbReference type="PROSITE-ProRule" id="PRU00042"/>
    </source>
</evidence>
<evidence type="ECO:0000313" key="13">
    <source>
        <dbReference type="Proteomes" id="UP000053257"/>
    </source>
</evidence>
<feature type="domain" description="C2H2-type" evidence="11">
    <location>
        <begin position="26"/>
        <end position="55"/>
    </location>
</feature>
<keyword evidence="7" id="KW-0804">Transcription</keyword>
<feature type="domain" description="C2H2-type" evidence="11">
    <location>
        <begin position="56"/>
        <end position="85"/>
    </location>
</feature>
<evidence type="ECO:0000313" key="12">
    <source>
        <dbReference type="EMBL" id="KIP08628.1"/>
    </source>
</evidence>
<keyword evidence="5" id="KW-0862">Zinc</keyword>
<evidence type="ECO:0000259" key="11">
    <source>
        <dbReference type="PROSITE" id="PS50157"/>
    </source>
</evidence>
<dbReference type="PROSITE" id="PS50157">
    <property type="entry name" value="ZINC_FINGER_C2H2_2"/>
    <property type="match status" value="2"/>
</dbReference>
<evidence type="ECO:0000256" key="4">
    <source>
        <dbReference type="ARBA" id="ARBA00022771"/>
    </source>
</evidence>
<comment type="subcellular location">
    <subcellularLocation>
        <location evidence="1">Nucleus</location>
    </subcellularLocation>
</comment>
<dbReference type="PANTHER" id="PTHR47428:SF1">
    <property type="entry name" value="REGULATORY PROTEIN MIG1-RELATED"/>
    <property type="match status" value="1"/>
</dbReference>
<proteinExistence type="predicted"/>
<dbReference type="GO" id="GO:0000433">
    <property type="term" value="P:carbon catabolite repression of transcription from RNA polymerase II promoter by glucose"/>
    <property type="evidence" value="ECO:0007669"/>
    <property type="project" value="TreeGrafter"/>
</dbReference>
<gene>
    <name evidence="12" type="ORF">PHLGIDRAFT_69101</name>
</gene>
<dbReference type="InterPro" id="IPR013087">
    <property type="entry name" value="Znf_C2H2_type"/>
</dbReference>
<evidence type="ECO:0000256" key="10">
    <source>
        <dbReference type="SAM" id="MobiDB-lite"/>
    </source>
</evidence>
<keyword evidence="2" id="KW-0479">Metal-binding</keyword>
<dbReference type="GO" id="GO:0005634">
    <property type="term" value="C:nucleus"/>
    <property type="evidence" value="ECO:0007669"/>
    <property type="project" value="UniProtKB-SubCell"/>
</dbReference>
<dbReference type="SMART" id="SM00355">
    <property type="entry name" value="ZnF_C2H2"/>
    <property type="match status" value="2"/>
</dbReference>